<organism evidence="1 2">
    <name type="scientific">Pikeienuella piscinae</name>
    <dbReference type="NCBI Taxonomy" id="2748098"/>
    <lineage>
        <taxon>Bacteria</taxon>
        <taxon>Pseudomonadati</taxon>
        <taxon>Pseudomonadota</taxon>
        <taxon>Alphaproteobacteria</taxon>
        <taxon>Rhodobacterales</taxon>
        <taxon>Paracoccaceae</taxon>
        <taxon>Pikeienuella</taxon>
    </lineage>
</organism>
<accession>A0A7M3T7B3</accession>
<dbReference type="Proteomes" id="UP000503336">
    <property type="component" value="Chromosome"/>
</dbReference>
<dbReference type="AlphaFoldDB" id="A0A7M3T7B3"/>
<reference evidence="1 2" key="1">
    <citation type="submission" date="2020-02" db="EMBL/GenBank/DDBJ databases">
        <title>complete genome sequence of Rhodobacteraceae bacterium.</title>
        <authorList>
            <person name="Park J."/>
            <person name="Kim Y.-S."/>
            <person name="Kim K.-H."/>
        </authorList>
    </citation>
    <scope>NUCLEOTIDE SEQUENCE [LARGE SCALE GENOMIC DNA]</scope>
    <source>
        <strain evidence="1 2">RR4-56</strain>
    </source>
</reference>
<name>A0A7M3T7B3_9RHOB</name>
<sequence>MACLSFGPADEAWAQEDKYADYYYPPVTSEETFSRVMTGGEPADQEVRVNFVTAITKAQLAAPESPRFVIFEKGSESRNLIIVALDDEVFRTVFRARALLAQMTSNMRGTEFFRKQNLHLEGTLYDMLQVMGFTSLVVSDGATWAHRVNFAPEE</sequence>
<protein>
    <submittedName>
        <fullName evidence="1">Uncharacterized protein</fullName>
    </submittedName>
</protein>
<dbReference type="KEGG" id="hdh:G5B40_13860"/>
<proteinExistence type="predicted"/>
<evidence type="ECO:0000313" key="2">
    <source>
        <dbReference type="Proteomes" id="UP000503336"/>
    </source>
</evidence>
<keyword evidence="2" id="KW-1185">Reference proteome</keyword>
<dbReference type="EMBL" id="CP049056">
    <property type="protein sequence ID" value="QIE57894.1"/>
    <property type="molecule type" value="Genomic_DNA"/>
</dbReference>
<gene>
    <name evidence="1" type="ORF">G5B40_13860</name>
</gene>
<evidence type="ECO:0000313" key="1">
    <source>
        <dbReference type="EMBL" id="QIE57894.1"/>
    </source>
</evidence>